<feature type="compositionally biased region" description="Polar residues" evidence="1">
    <location>
        <begin position="13"/>
        <end position="22"/>
    </location>
</feature>
<proteinExistence type="predicted"/>
<comment type="caution">
    <text evidence="2">The sequence shown here is derived from an EMBL/GenBank/DDBJ whole genome shotgun (WGS) entry which is preliminary data.</text>
</comment>
<organism evidence="2 3">
    <name type="scientific">Babesia ovis</name>
    <dbReference type="NCBI Taxonomy" id="5869"/>
    <lineage>
        <taxon>Eukaryota</taxon>
        <taxon>Sar</taxon>
        <taxon>Alveolata</taxon>
        <taxon>Apicomplexa</taxon>
        <taxon>Aconoidasida</taxon>
        <taxon>Piroplasmida</taxon>
        <taxon>Babesiidae</taxon>
        <taxon>Babesia</taxon>
    </lineage>
</organism>
<evidence type="ECO:0000256" key="1">
    <source>
        <dbReference type="SAM" id="MobiDB-lite"/>
    </source>
</evidence>
<dbReference type="Proteomes" id="UP001057455">
    <property type="component" value="Unassembled WGS sequence"/>
</dbReference>
<dbReference type="AlphaFoldDB" id="A0A9W5TCB3"/>
<dbReference type="OrthoDB" id="348318at2759"/>
<dbReference type="EMBL" id="BLIY01000017">
    <property type="protein sequence ID" value="GFE54875.1"/>
    <property type="molecule type" value="Genomic_DNA"/>
</dbReference>
<keyword evidence="3" id="KW-1185">Reference proteome</keyword>
<protein>
    <submittedName>
        <fullName evidence="2">AP2 domain transcription factor AP2IX-7, putative</fullName>
    </submittedName>
</protein>
<name>A0A9W5TCB3_BABOV</name>
<reference evidence="2" key="1">
    <citation type="submission" date="2019-12" db="EMBL/GenBank/DDBJ databases">
        <title>Genome sequence of Babesia ovis.</title>
        <authorList>
            <person name="Yamagishi J."/>
            <person name="Sevinc F."/>
            <person name="Xuan X."/>
        </authorList>
    </citation>
    <scope>NUCLEOTIDE SEQUENCE</scope>
    <source>
        <strain evidence="2">Selcuk</strain>
    </source>
</reference>
<evidence type="ECO:0000313" key="2">
    <source>
        <dbReference type="EMBL" id="GFE54875.1"/>
    </source>
</evidence>
<feature type="compositionally biased region" description="Low complexity" evidence="1">
    <location>
        <begin position="39"/>
        <end position="58"/>
    </location>
</feature>
<feature type="compositionally biased region" description="Acidic residues" evidence="1">
    <location>
        <begin position="24"/>
        <end position="38"/>
    </location>
</feature>
<accession>A0A9W5TCB3</accession>
<feature type="region of interest" description="Disordered" evidence="1">
    <location>
        <begin position="1"/>
        <end position="61"/>
    </location>
</feature>
<sequence>MAFDHLESPAGTELNSRCQRTMSLEEDINDLDDSDGSDSDTSAYSNRSYSDDNSSGGYHSDDVVNDLSDHCDVGISADLEPSTYSRESLKPIKIKTLKDVECEETLRRLHTLAVGDNIYFRRSLLAVCMDSSTTGGDGYVEGKVTCFSYTSQKGYVVVTLEGFGLLKFSLGDLYNMSVDHNIHLQRMQHPSAAIKAMRQKRQLFEIQDECLTRRSWSGGHMGMLNGDLDNLSSSEGIFNFNYRETVSSPSNCVTESTDVRSRPVPPGVEAFCKCRFANKVDLVRKLRVIIAEDKNHFLEQTEEMQELRLILSQNVRAYELEMVAYLLGEDPWSYAVNPEDRPNSDQIQDIMEQYSAAARNPDYVSLYEQWQDYQNSHKSKPKLNNSASI</sequence>
<evidence type="ECO:0000313" key="3">
    <source>
        <dbReference type="Proteomes" id="UP001057455"/>
    </source>
</evidence>
<gene>
    <name evidence="2" type="ORF">BaOVIS_022790</name>
</gene>